<dbReference type="SUPFAM" id="SSF82693">
    <property type="entry name" value="Multidrug efflux transporter AcrB pore domain, PN1, PN2, PC1 and PC2 subdomains"/>
    <property type="match status" value="2"/>
</dbReference>
<dbReference type="Gene3D" id="3.30.70.1430">
    <property type="entry name" value="Multidrug efflux transporter AcrB pore domain"/>
    <property type="match status" value="2"/>
</dbReference>
<feature type="transmembrane region" description="Helical" evidence="1">
    <location>
        <begin position="455"/>
        <end position="478"/>
    </location>
</feature>
<dbReference type="SUPFAM" id="SSF82714">
    <property type="entry name" value="Multidrug efflux transporter AcrB TolC docking domain, DN and DC subdomains"/>
    <property type="match status" value="2"/>
</dbReference>
<dbReference type="Pfam" id="PF00873">
    <property type="entry name" value="ACR_tran"/>
    <property type="match status" value="1"/>
</dbReference>
<feature type="transmembrane region" description="Helical" evidence="1">
    <location>
        <begin position="530"/>
        <end position="551"/>
    </location>
</feature>
<proteinExistence type="predicted"/>
<dbReference type="Gene3D" id="3.30.2090.10">
    <property type="entry name" value="Multidrug efflux transporter AcrB TolC docking domain, DN and DC subdomains"/>
    <property type="match status" value="2"/>
</dbReference>
<accession>A0ABV7L756</accession>
<dbReference type="InterPro" id="IPR001036">
    <property type="entry name" value="Acrflvin-R"/>
</dbReference>
<feature type="transmembrane region" description="Helical" evidence="1">
    <location>
        <begin position="899"/>
        <end position="919"/>
    </location>
</feature>
<comment type="caution">
    <text evidence="2">The sequence shown here is derived from an EMBL/GenBank/DDBJ whole genome shotgun (WGS) entry which is preliminary data.</text>
</comment>
<organism evidence="2 3">
    <name type="scientific">Marinibaculum pumilum</name>
    <dbReference type="NCBI Taxonomy" id="1766165"/>
    <lineage>
        <taxon>Bacteria</taxon>
        <taxon>Pseudomonadati</taxon>
        <taxon>Pseudomonadota</taxon>
        <taxon>Alphaproteobacteria</taxon>
        <taxon>Rhodospirillales</taxon>
        <taxon>Rhodospirillaceae</taxon>
        <taxon>Marinibaculum</taxon>
    </lineage>
</organism>
<protein>
    <submittedName>
        <fullName evidence="2">Efflux RND transporter permease subunit</fullName>
    </submittedName>
</protein>
<dbReference type="Proteomes" id="UP001595528">
    <property type="component" value="Unassembled WGS sequence"/>
</dbReference>
<reference evidence="3" key="1">
    <citation type="journal article" date="2019" name="Int. J. Syst. Evol. Microbiol.">
        <title>The Global Catalogue of Microorganisms (GCM) 10K type strain sequencing project: providing services to taxonomists for standard genome sequencing and annotation.</title>
        <authorList>
            <consortium name="The Broad Institute Genomics Platform"/>
            <consortium name="The Broad Institute Genome Sequencing Center for Infectious Disease"/>
            <person name="Wu L."/>
            <person name="Ma J."/>
        </authorList>
    </citation>
    <scope>NUCLEOTIDE SEQUENCE [LARGE SCALE GENOMIC DNA]</scope>
    <source>
        <strain evidence="3">KCTC 42964</strain>
    </source>
</reference>
<dbReference type="SUPFAM" id="SSF82866">
    <property type="entry name" value="Multidrug efflux transporter AcrB transmembrane domain"/>
    <property type="match status" value="2"/>
</dbReference>
<dbReference type="PRINTS" id="PR00702">
    <property type="entry name" value="ACRIFLAVINRP"/>
</dbReference>
<keyword evidence="1" id="KW-0472">Membrane</keyword>
<dbReference type="RefSeq" id="WP_379905672.1">
    <property type="nucleotide sequence ID" value="NZ_JBHRTR010000046.1"/>
</dbReference>
<feature type="transmembrane region" description="Helical" evidence="1">
    <location>
        <begin position="970"/>
        <end position="990"/>
    </location>
</feature>
<evidence type="ECO:0000313" key="3">
    <source>
        <dbReference type="Proteomes" id="UP001595528"/>
    </source>
</evidence>
<dbReference type="PANTHER" id="PTHR32063:SF33">
    <property type="entry name" value="RND SUPERFAMILY EFFLUX PUMP PERMEASE COMPONENT"/>
    <property type="match status" value="1"/>
</dbReference>
<dbReference type="Gene3D" id="3.30.70.1320">
    <property type="entry name" value="Multidrug efflux transporter AcrB pore domain like"/>
    <property type="match status" value="1"/>
</dbReference>
<keyword evidence="1" id="KW-1133">Transmembrane helix</keyword>
<evidence type="ECO:0000313" key="2">
    <source>
        <dbReference type="EMBL" id="MFC3230472.1"/>
    </source>
</evidence>
<keyword evidence="3" id="KW-1185">Reference proteome</keyword>
<dbReference type="Gene3D" id="1.20.1640.10">
    <property type="entry name" value="Multidrug efflux transporter AcrB transmembrane domain"/>
    <property type="match status" value="2"/>
</dbReference>
<dbReference type="InterPro" id="IPR027463">
    <property type="entry name" value="AcrB_DN_DC_subdom"/>
</dbReference>
<feature type="transmembrane region" description="Helical" evidence="1">
    <location>
        <begin position="1002"/>
        <end position="1027"/>
    </location>
</feature>
<feature type="transmembrane region" description="Helical" evidence="1">
    <location>
        <begin position="925"/>
        <end position="949"/>
    </location>
</feature>
<feature type="transmembrane region" description="Helical" evidence="1">
    <location>
        <begin position="873"/>
        <end position="892"/>
    </location>
</feature>
<dbReference type="Gene3D" id="3.30.70.1440">
    <property type="entry name" value="Multidrug efflux transporter AcrB pore domain"/>
    <property type="match status" value="1"/>
</dbReference>
<keyword evidence="1" id="KW-0812">Transmembrane</keyword>
<evidence type="ECO:0000256" key="1">
    <source>
        <dbReference type="SAM" id="Phobius"/>
    </source>
</evidence>
<gene>
    <name evidence="2" type="ORF">ACFOGJ_24705</name>
</gene>
<feature type="transmembrane region" description="Helical" evidence="1">
    <location>
        <begin position="427"/>
        <end position="449"/>
    </location>
</feature>
<sequence>MGVAALIRLFTRHRNAANLLMLLAVLLGAWSLDRLNTQFFPEFGIDVITVSIAWPGASPADVDANITTAVIPEVRYLDGVKRVTSYAVEGSGTVVVEFEPGTDMQRALSEADSAIARILTFPEEIEEPVIRRVTLYETISRLAIGGPFPEAALKAYAKQIRDALLDAGIDQVTLFGARDEEIWVEVPEEALQRLDLSLDAVAARIGASSQDLPAGRVEGALQKQIRSLGLAPGAEQVAAIEVKALTGGEKILVRDIAEVAERFDREAAVGRLHGRPAVELHIQRAATADALASARIVKDTLERIRPTLPPSLELQEYDVQVTLIRDRIALLLNNGISGLALVVVVLFLFLNGRTAFWVAAGIPVAMMATFAAMMASGQSINMVSLFALIMTIGIIVDDAIVVGEHADHLRSTGLDPLQAAERGAMRMLAPVTAASLTTIAAFAPLFLVGDVIGQIISAIPMVVIAIMIASLVECFLILPNHLRHAMTGRRQGGDGGAPKPPGRFRQGFDRGFGRLRDRHFRPAVALALRWRYATVATALAALLLCAGLVAGGRVPFVFFPSPESDTIYANILFAPGTPRETVGAMVDELDRALDAAVAGMEGAGDDLVVSAFGKIGVSQGDQFSSVQGDHRGGLHVELQPSDLRDVRTPEVIDAWRQEIVELAGVERIALVERQGGPPGRELDIRLIGAAPEVLKAAAEELKDVLATYPGLRDVEDDLPWGKPELVLELTPRGSALGFTTQSVAQQIRNAFEGRIARRFARGDEEVTIRVQRPVEERHEADLRTLLLEGPDGSPVPLTEVVSIREQAGFDRIRREDARREVAVTGEIDETLTNANAVLAELEAGPLPEIAARHGLTWRLAGKSEEQARTLGDLQTGALVALAVIYIVLAWVFASYTRPLVVMAIIPFGLVGAIVGHALLGMDLTILSLVALLGLSGVLVNDSIVLVTTIDARIAAGEATMEAIANGAADRLRAVLLTSLTTIGGLLPLLFETSLQAQFLIPMAVTLVFGLAIATLLVLVLVPALLGIQEDVAKVLGRRKPAEAGAAGG</sequence>
<name>A0ABV7L756_9PROT</name>
<dbReference type="EMBL" id="JBHRTR010000046">
    <property type="protein sequence ID" value="MFC3230472.1"/>
    <property type="molecule type" value="Genomic_DNA"/>
</dbReference>
<feature type="transmembrane region" description="Helical" evidence="1">
    <location>
        <begin position="356"/>
        <end position="376"/>
    </location>
</feature>
<feature type="transmembrane region" description="Helical" evidence="1">
    <location>
        <begin position="382"/>
        <end position="406"/>
    </location>
</feature>
<feature type="transmembrane region" description="Helical" evidence="1">
    <location>
        <begin position="328"/>
        <end position="349"/>
    </location>
</feature>
<dbReference type="PANTHER" id="PTHR32063">
    <property type="match status" value="1"/>
</dbReference>